<evidence type="ECO:0000313" key="2">
    <source>
        <dbReference type="Proteomes" id="UP000010319"/>
    </source>
</evidence>
<dbReference type="Proteomes" id="UP000010319">
    <property type="component" value="Unassembled WGS sequence"/>
</dbReference>
<keyword evidence="2" id="KW-1185">Reference proteome</keyword>
<sequence>MKSVAAGQTILSNKAMVGGKSSNTQRRCLLVSVIEMKLCHARGGRSIAKTD</sequence>
<reference evidence="1" key="1">
    <citation type="submission" date="2008-12" db="EMBL/GenBank/DDBJ databases">
        <title>Annotation of the Yersinia bercovieri ATCC 43970 genome.</title>
        <authorList>
            <person name="Read T.D."/>
            <person name="Akmal A."/>
            <person name="Bishop-Lilly K."/>
            <person name="Chen P.E."/>
            <person name="Cook C."/>
            <person name="Kiley M.P."/>
            <person name="Lentz S."/>
            <person name="Mateczun A."/>
            <person name="Nagarajan N."/>
            <person name="Nolan N."/>
            <person name="Osborne B.I."/>
            <person name="Pop M."/>
            <person name="Sozhamannan S."/>
            <person name="Stewart A.C."/>
            <person name="Sulakvelidze A."/>
            <person name="Thomason B."/>
            <person name="Willner K."/>
            <person name="Zwick M.E."/>
        </authorList>
    </citation>
    <scope>NUCLEOTIDE SEQUENCE [LARGE SCALE GENOMIC DNA]</scope>
    <source>
        <strain evidence="1">ATCC 43970</strain>
    </source>
</reference>
<gene>
    <name evidence="1" type="ORF">yberc0001_19860</name>
</gene>
<dbReference type="EMBL" id="AALC02000009">
    <property type="protein sequence ID" value="EEQ07669.1"/>
    <property type="molecule type" value="Genomic_DNA"/>
</dbReference>
<accession>A0ABM9Y1T8</accession>
<organism evidence="1 2">
    <name type="scientific">Yersinia bercovieri ATCC 43970</name>
    <dbReference type="NCBI Taxonomy" id="349968"/>
    <lineage>
        <taxon>Bacteria</taxon>
        <taxon>Pseudomonadati</taxon>
        <taxon>Pseudomonadota</taxon>
        <taxon>Gammaproteobacteria</taxon>
        <taxon>Enterobacterales</taxon>
        <taxon>Yersiniaceae</taxon>
        <taxon>Yersinia</taxon>
    </lineage>
</organism>
<proteinExistence type="predicted"/>
<name>A0ABM9Y1T8_YERBE</name>
<evidence type="ECO:0000313" key="1">
    <source>
        <dbReference type="EMBL" id="EEQ07669.1"/>
    </source>
</evidence>
<protein>
    <submittedName>
        <fullName evidence="1">Uncharacterized protein</fullName>
    </submittedName>
</protein>
<comment type="caution">
    <text evidence="1">The sequence shown here is derived from an EMBL/GenBank/DDBJ whole genome shotgun (WGS) entry which is preliminary data.</text>
</comment>